<evidence type="ECO:0000313" key="4">
    <source>
        <dbReference type="EMBL" id="QBK85762.1"/>
    </source>
</evidence>
<reference evidence="4" key="1">
    <citation type="journal article" date="2019" name="MBio">
        <title>Virus Genomes from Deep Sea Sediments Expand the Ocean Megavirome and Support Independent Origins of Viral Gigantism.</title>
        <authorList>
            <person name="Backstrom D."/>
            <person name="Yutin N."/>
            <person name="Jorgensen S.L."/>
            <person name="Dharamshi J."/>
            <person name="Homa F."/>
            <person name="Zaremba-Niedwiedzka K."/>
            <person name="Spang A."/>
            <person name="Wolf Y.I."/>
            <person name="Koonin E.V."/>
            <person name="Ettema T.J."/>
        </authorList>
    </citation>
    <scope>NUCLEOTIDE SEQUENCE</scope>
</reference>
<dbReference type="InterPro" id="IPR013083">
    <property type="entry name" value="Znf_RING/FYVE/PHD"/>
</dbReference>
<dbReference type="SMART" id="SM00184">
    <property type="entry name" value="RING"/>
    <property type="match status" value="1"/>
</dbReference>
<evidence type="ECO:0000256" key="1">
    <source>
        <dbReference type="PROSITE-ProRule" id="PRU00175"/>
    </source>
</evidence>
<name>A0A481YRE7_9VIRU</name>
<keyword evidence="1" id="KW-0862">Zinc</keyword>
<dbReference type="GO" id="GO:0016874">
    <property type="term" value="F:ligase activity"/>
    <property type="evidence" value="ECO:0007669"/>
    <property type="project" value="UniProtKB-KW"/>
</dbReference>
<dbReference type="SUPFAM" id="SSF57850">
    <property type="entry name" value="RING/U-box"/>
    <property type="match status" value="1"/>
</dbReference>
<feature type="compositionally biased region" description="Acidic residues" evidence="2">
    <location>
        <begin position="171"/>
        <end position="192"/>
    </location>
</feature>
<sequence>MDKTTENIVFANRTYNTECPVCFEKENLTPLSCLHLIHLECAKNLISSVCPICNAPLEDLPEEIQNQITENEKKYKDELEQEDRRTIEELSRRQSLISRMEMVIQPPPSVEILAAIQYTRSIGIPLNCIPSEMRVNVPEGTPGPPPGTWFQITVGHAMERAREMLRREYETSDESDDGSEDESDEDDEDPFEEENKLLEKIPRQLEFNDNSRTRRR</sequence>
<keyword evidence="1" id="KW-0479">Metal-binding</keyword>
<proteinExistence type="predicted"/>
<organism evidence="4">
    <name type="scientific">Marseillevirus LCMAC101</name>
    <dbReference type="NCBI Taxonomy" id="2506602"/>
    <lineage>
        <taxon>Viruses</taxon>
        <taxon>Varidnaviria</taxon>
        <taxon>Bamfordvirae</taxon>
        <taxon>Nucleocytoviricota</taxon>
        <taxon>Megaviricetes</taxon>
        <taxon>Pimascovirales</taxon>
        <taxon>Pimascovirales incertae sedis</taxon>
        <taxon>Marseilleviridae</taxon>
    </lineage>
</organism>
<dbReference type="InterPro" id="IPR001841">
    <property type="entry name" value="Znf_RING"/>
</dbReference>
<feature type="domain" description="RING-type" evidence="3">
    <location>
        <begin position="19"/>
        <end position="54"/>
    </location>
</feature>
<feature type="compositionally biased region" description="Basic and acidic residues" evidence="2">
    <location>
        <begin position="193"/>
        <end position="203"/>
    </location>
</feature>
<dbReference type="PROSITE" id="PS50089">
    <property type="entry name" value="ZF_RING_2"/>
    <property type="match status" value="1"/>
</dbReference>
<dbReference type="EMBL" id="MK500327">
    <property type="protein sequence ID" value="QBK85762.1"/>
    <property type="molecule type" value="Genomic_DNA"/>
</dbReference>
<dbReference type="GO" id="GO:0008270">
    <property type="term" value="F:zinc ion binding"/>
    <property type="evidence" value="ECO:0007669"/>
    <property type="project" value="UniProtKB-KW"/>
</dbReference>
<keyword evidence="4" id="KW-0436">Ligase</keyword>
<accession>A0A481YRE7</accession>
<gene>
    <name evidence="4" type="ORF">LCMAC101_03570</name>
</gene>
<dbReference type="Gene3D" id="3.30.40.10">
    <property type="entry name" value="Zinc/RING finger domain, C3HC4 (zinc finger)"/>
    <property type="match status" value="1"/>
</dbReference>
<protein>
    <submittedName>
        <fullName evidence="4">Putative RING finger E3 ubiquitin ligase</fullName>
    </submittedName>
</protein>
<evidence type="ECO:0000259" key="3">
    <source>
        <dbReference type="PROSITE" id="PS50089"/>
    </source>
</evidence>
<evidence type="ECO:0000256" key="2">
    <source>
        <dbReference type="SAM" id="MobiDB-lite"/>
    </source>
</evidence>
<keyword evidence="1" id="KW-0863">Zinc-finger</keyword>
<feature type="region of interest" description="Disordered" evidence="2">
    <location>
        <begin position="165"/>
        <end position="216"/>
    </location>
</feature>